<dbReference type="InterPro" id="IPR015798">
    <property type="entry name" value="Cu_amine_oxidase_C"/>
</dbReference>
<feature type="region of interest" description="Disordered" evidence="8">
    <location>
        <begin position="35"/>
        <end position="59"/>
    </location>
</feature>
<dbReference type="SUPFAM" id="SSF49998">
    <property type="entry name" value="Amine oxidase catalytic domain"/>
    <property type="match status" value="1"/>
</dbReference>
<name>A0A7J7GQI2_CAMSI</name>
<evidence type="ECO:0000256" key="2">
    <source>
        <dbReference type="ARBA" id="ARBA00022723"/>
    </source>
</evidence>
<comment type="caution">
    <text evidence="12">The sequence shown here is derived from an EMBL/GenBank/DDBJ whole genome shotgun (WGS) entry which is preliminary data.</text>
</comment>
<evidence type="ECO:0000256" key="8">
    <source>
        <dbReference type="SAM" id="MobiDB-lite"/>
    </source>
</evidence>
<evidence type="ECO:0000256" key="9">
    <source>
        <dbReference type="SAM" id="Phobius"/>
    </source>
</evidence>
<keyword evidence="4 7" id="KW-0560">Oxidoreductase</keyword>
<dbReference type="PANTHER" id="PTHR10638:SF40">
    <property type="entry name" value="PRIMARY AMINE OXIDASE 1"/>
    <property type="match status" value="1"/>
</dbReference>
<feature type="region of interest" description="Disordered" evidence="8">
    <location>
        <begin position="1"/>
        <end position="21"/>
    </location>
</feature>
<keyword evidence="9" id="KW-1133">Transmembrane helix</keyword>
<dbReference type="GO" id="GO:0009308">
    <property type="term" value="P:amine metabolic process"/>
    <property type="evidence" value="ECO:0007669"/>
    <property type="project" value="UniProtKB-UniRule"/>
</dbReference>
<keyword evidence="6" id="KW-1015">Disulfide bond</keyword>
<dbReference type="EC" id="1.4.3.-" evidence="7"/>
<reference evidence="12 13" key="2">
    <citation type="submission" date="2020-07" db="EMBL/GenBank/DDBJ databases">
        <title>Genome assembly of wild tea tree DASZ reveals pedigree and selection history of tea varieties.</title>
        <authorList>
            <person name="Zhang W."/>
        </authorList>
    </citation>
    <scope>NUCLEOTIDE SEQUENCE [LARGE SCALE GENOMIC DNA]</scope>
    <source>
        <strain evidence="13">cv. G240</strain>
        <tissue evidence="12">Leaf</tissue>
    </source>
</reference>
<comment type="similarity">
    <text evidence="1 7">Belongs to the copper/topaquinone oxidase family.</text>
</comment>
<dbReference type="PANTHER" id="PTHR10638">
    <property type="entry name" value="COPPER AMINE OXIDASE"/>
    <property type="match status" value="1"/>
</dbReference>
<dbReference type="Pfam" id="PF01179">
    <property type="entry name" value="Cu_amine_oxid"/>
    <property type="match status" value="1"/>
</dbReference>
<keyword evidence="13" id="KW-1185">Reference proteome</keyword>
<keyword evidence="3 7" id="KW-0801">TPQ</keyword>
<evidence type="ECO:0000256" key="5">
    <source>
        <dbReference type="ARBA" id="ARBA00023008"/>
    </source>
</evidence>
<dbReference type="Proteomes" id="UP000593564">
    <property type="component" value="Unassembled WGS sequence"/>
</dbReference>
<dbReference type="GO" id="GO:0005507">
    <property type="term" value="F:copper ion binding"/>
    <property type="evidence" value="ECO:0007669"/>
    <property type="project" value="InterPro"/>
</dbReference>
<evidence type="ECO:0000256" key="1">
    <source>
        <dbReference type="ARBA" id="ARBA00007983"/>
    </source>
</evidence>
<dbReference type="GO" id="GO:0048038">
    <property type="term" value="F:quinone binding"/>
    <property type="evidence" value="ECO:0007669"/>
    <property type="project" value="InterPro"/>
</dbReference>
<dbReference type="Gene3D" id="2.70.98.20">
    <property type="entry name" value="Copper amine oxidase, catalytic domain"/>
    <property type="match status" value="1"/>
</dbReference>
<evidence type="ECO:0000256" key="6">
    <source>
        <dbReference type="ARBA" id="ARBA00023157"/>
    </source>
</evidence>
<dbReference type="GO" id="GO:0008131">
    <property type="term" value="F:primary methylamine oxidase activity"/>
    <property type="evidence" value="ECO:0007669"/>
    <property type="project" value="InterPro"/>
</dbReference>
<keyword evidence="5 7" id="KW-0186">Copper</keyword>
<evidence type="ECO:0000256" key="3">
    <source>
        <dbReference type="ARBA" id="ARBA00022772"/>
    </source>
</evidence>
<dbReference type="SUPFAM" id="SSF54416">
    <property type="entry name" value="Amine oxidase N-terminal region"/>
    <property type="match status" value="1"/>
</dbReference>
<dbReference type="InterPro" id="IPR000269">
    <property type="entry name" value="Cu_amine_oxidase"/>
</dbReference>
<proteinExistence type="inferred from homology"/>
<dbReference type="AlphaFoldDB" id="A0A7J7GQI2"/>
<dbReference type="InterPro" id="IPR036460">
    <property type="entry name" value="Cu_amine_oxidase_C_sf"/>
</dbReference>
<dbReference type="InterPro" id="IPR015800">
    <property type="entry name" value="Cu_amine_oxidase_N2"/>
</dbReference>
<evidence type="ECO:0000313" key="12">
    <source>
        <dbReference type="EMBL" id="KAF5943052.1"/>
    </source>
</evidence>
<evidence type="ECO:0000313" key="13">
    <source>
        <dbReference type="Proteomes" id="UP000593564"/>
    </source>
</evidence>
<feature type="domain" description="Copper amine oxidase N2-terminal" evidence="11">
    <location>
        <begin position="135"/>
        <end position="221"/>
    </location>
</feature>
<organism evidence="12 13">
    <name type="scientific">Camellia sinensis</name>
    <name type="common">Tea plant</name>
    <name type="synonym">Thea sinensis</name>
    <dbReference type="NCBI Taxonomy" id="4442"/>
    <lineage>
        <taxon>Eukaryota</taxon>
        <taxon>Viridiplantae</taxon>
        <taxon>Streptophyta</taxon>
        <taxon>Embryophyta</taxon>
        <taxon>Tracheophyta</taxon>
        <taxon>Spermatophyta</taxon>
        <taxon>Magnoliopsida</taxon>
        <taxon>eudicotyledons</taxon>
        <taxon>Gunneridae</taxon>
        <taxon>Pentapetalae</taxon>
        <taxon>asterids</taxon>
        <taxon>Ericales</taxon>
        <taxon>Theaceae</taxon>
        <taxon>Camellia</taxon>
    </lineage>
</organism>
<dbReference type="Pfam" id="PF02727">
    <property type="entry name" value="Cu_amine_oxidN2"/>
    <property type="match status" value="1"/>
</dbReference>
<dbReference type="Gene3D" id="3.10.450.40">
    <property type="match status" value="1"/>
</dbReference>
<keyword evidence="2 7" id="KW-0479">Metal-binding</keyword>
<feature type="compositionally biased region" description="Basic and acidic residues" evidence="8">
    <location>
        <begin position="1"/>
        <end position="17"/>
    </location>
</feature>
<evidence type="ECO:0000259" key="10">
    <source>
        <dbReference type="Pfam" id="PF01179"/>
    </source>
</evidence>
<dbReference type="EMBL" id="JACBKZ010000009">
    <property type="protein sequence ID" value="KAF5943052.1"/>
    <property type="molecule type" value="Genomic_DNA"/>
</dbReference>
<dbReference type="InterPro" id="IPR016182">
    <property type="entry name" value="Cu_amine_oxidase_N-reg"/>
</dbReference>
<evidence type="ECO:0000259" key="11">
    <source>
        <dbReference type="Pfam" id="PF02727"/>
    </source>
</evidence>
<feature type="transmembrane region" description="Helical" evidence="9">
    <location>
        <begin position="84"/>
        <end position="104"/>
    </location>
</feature>
<protein>
    <recommendedName>
        <fullName evidence="7">Amine oxidase</fullName>
        <ecNumber evidence="7">1.4.3.-</ecNumber>
    </recommendedName>
</protein>
<evidence type="ECO:0000256" key="7">
    <source>
        <dbReference type="RuleBase" id="RU000672"/>
    </source>
</evidence>
<feature type="domain" description="Copper amine oxidase catalytic" evidence="10">
    <location>
        <begin position="260"/>
        <end position="329"/>
    </location>
</feature>
<sequence length="331" mass="36804">MECDDTVRDGRTGRTDPRSLSLCPNDQTHLKTCTRVQRGTGSPPANPSTSKLERSGGEGMLSRRRGVVVINAVRDCINDDMQCWVMYWAVSGRLGLFIVGYGLYGPTRVRVSMSTIQLLVVAILLQCCFMPTFQHPLDPLTPSEINQVSLIIQNSHLGSAISNLTFHFVDLEEPEKVDVLKWLSSNEHNGSFPHRQAKAVVRARGETHALIVDLATGSIISDLVYNGRDRFKALLPRADGTDFRSSGQGPNLALSNGTKAGFTIKGHEVRLANWAFHVAFNARAGQIISTASIFDAGNKKWRRVLYRGHVSETFVPYMDPTSEWYFRTFMC</sequence>
<comment type="cofactor">
    <cofactor evidence="7">
        <name>Cu cation</name>
        <dbReference type="ChEBI" id="CHEBI:23378"/>
    </cofactor>
    <text evidence="7">Contains 1 topaquinone per subunit.</text>
</comment>
<keyword evidence="9" id="KW-0812">Transmembrane</keyword>
<evidence type="ECO:0000256" key="4">
    <source>
        <dbReference type="ARBA" id="ARBA00023002"/>
    </source>
</evidence>
<accession>A0A7J7GQI2</accession>
<reference evidence="13" key="1">
    <citation type="journal article" date="2020" name="Nat. Commun.">
        <title>Genome assembly of wild tea tree DASZ reveals pedigree and selection history of tea varieties.</title>
        <authorList>
            <person name="Zhang W."/>
            <person name="Zhang Y."/>
            <person name="Qiu H."/>
            <person name="Guo Y."/>
            <person name="Wan H."/>
            <person name="Zhang X."/>
            <person name="Scossa F."/>
            <person name="Alseekh S."/>
            <person name="Zhang Q."/>
            <person name="Wang P."/>
            <person name="Xu L."/>
            <person name="Schmidt M.H."/>
            <person name="Jia X."/>
            <person name="Li D."/>
            <person name="Zhu A."/>
            <person name="Guo F."/>
            <person name="Chen W."/>
            <person name="Ni D."/>
            <person name="Usadel B."/>
            <person name="Fernie A.R."/>
            <person name="Wen W."/>
        </authorList>
    </citation>
    <scope>NUCLEOTIDE SEQUENCE [LARGE SCALE GENOMIC DNA]</scope>
    <source>
        <strain evidence="13">cv. G240</strain>
    </source>
</reference>
<dbReference type="FunFam" id="3.10.450.40:FF:000012">
    <property type="entry name" value="Amine oxidase"/>
    <property type="match status" value="1"/>
</dbReference>
<comment type="PTM">
    <text evidence="7">Topaquinone (TPQ) is generated by copper-dependent autoxidation of a specific tyrosyl residue.</text>
</comment>
<gene>
    <name evidence="12" type="ORF">HYC85_020694</name>
</gene>
<keyword evidence="9" id="KW-0472">Membrane</keyword>